<keyword evidence="2" id="KW-0732">Signal</keyword>
<evidence type="ECO:0000256" key="2">
    <source>
        <dbReference type="SAM" id="SignalP"/>
    </source>
</evidence>
<gene>
    <name evidence="3" type="ORF">SAMN05421827_12864</name>
</gene>
<reference evidence="4" key="1">
    <citation type="submission" date="2016-10" db="EMBL/GenBank/DDBJ databases">
        <authorList>
            <person name="Varghese N."/>
            <person name="Submissions S."/>
        </authorList>
    </citation>
    <scope>NUCLEOTIDE SEQUENCE [LARGE SCALE GENOMIC DNA]</scope>
    <source>
        <strain evidence="4">DSM 17933</strain>
    </source>
</reference>
<dbReference type="EMBL" id="FNCH01000028">
    <property type="protein sequence ID" value="SDH54627.1"/>
    <property type="molecule type" value="Genomic_DNA"/>
</dbReference>
<proteinExistence type="predicted"/>
<name>A0A1G8DA66_9SPHI</name>
<feature type="chain" id="PRO_5011472372" evidence="2">
    <location>
        <begin position="27"/>
        <end position="104"/>
    </location>
</feature>
<evidence type="ECO:0000256" key="1">
    <source>
        <dbReference type="SAM" id="Phobius"/>
    </source>
</evidence>
<evidence type="ECO:0000313" key="4">
    <source>
        <dbReference type="Proteomes" id="UP000199643"/>
    </source>
</evidence>
<accession>A0A1G8DA66</accession>
<keyword evidence="1" id="KW-0472">Membrane</keyword>
<dbReference type="AlphaFoldDB" id="A0A1G8DA66"/>
<evidence type="ECO:0000313" key="3">
    <source>
        <dbReference type="EMBL" id="SDH54627.1"/>
    </source>
</evidence>
<feature type="transmembrane region" description="Helical" evidence="1">
    <location>
        <begin position="80"/>
        <end position="102"/>
    </location>
</feature>
<organism evidence="3 4">
    <name type="scientific">Pedobacter terrae</name>
    <dbReference type="NCBI Taxonomy" id="405671"/>
    <lineage>
        <taxon>Bacteria</taxon>
        <taxon>Pseudomonadati</taxon>
        <taxon>Bacteroidota</taxon>
        <taxon>Sphingobacteriia</taxon>
        <taxon>Sphingobacteriales</taxon>
        <taxon>Sphingobacteriaceae</taxon>
        <taxon>Pedobacter</taxon>
    </lineage>
</organism>
<dbReference type="Pfam" id="PF13572">
    <property type="entry name" value="DUF4134"/>
    <property type="match status" value="1"/>
</dbReference>
<feature type="signal peptide" evidence="2">
    <location>
        <begin position="1"/>
        <end position="26"/>
    </location>
</feature>
<dbReference type="InterPro" id="IPR025408">
    <property type="entry name" value="DUF4134"/>
</dbReference>
<dbReference type="STRING" id="405671.SAMN05421827_12864"/>
<keyword evidence="1" id="KW-1133">Transmembrane helix</keyword>
<keyword evidence="4" id="KW-1185">Reference proteome</keyword>
<keyword evidence="1" id="KW-0812">Transmembrane</keyword>
<dbReference type="Proteomes" id="UP000199643">
    <property type="component" value="Unassembled WGS sequence"/>
</dbReference>
<protein>
    <submittedName>
        <fullName evidence="3">Uncharacterized protein</fullName>
    </submittedName>
</protein>
<feature type="transmembrane region" description="Helical" evidence="1">
    <location>
        <begin position="46"/>
        <end position="68"/>
    </location>
</feature>
<sequence length="104" mass="10900">MKMSSKFKKAFAVATLVAVSASQSMAQDGITGINAANTSLRQYVDPVATLCLAIGAVVGIIGGVRVYIKWNSGDQDINKEIMGWGGSCLFLVLVGVIIKAFFGV</sequence>